<dbReference type="Pfam" id="PF00482">
    <property type="entry name" value="T2SSF"/>
    <property type="match status" value="1"/>
</dbReference>
<evidence type="ECO:0000256" key="4">
    <source>
        <dbReference type="ARBA" id="ARBA00022989"/>
    </source>
</evidence>
<gene>
    <name evidence="8" type="ORF">ACFO8Q_07365</name>
</gene>
<evidence type="ECO:0000256" key="1">
    <source>
        <dbReference type="ARBA" id="ARBA00004651"/>
    </source>
</evidence>
<feature type="transmembrane region" description="Helical" evidence="6">
    <location>
        <begin position="250"/>
        <end position="273"/>
    </location>
</feature>
<feature type="transmembrane region" description="Helical" evidence="6">
    <location>
        <begin position="55"/>
        <end position="76"/>
    </location>
</feature>
<accession>A0ABV9Q1E4</accession>
<evidence type="ECO:0000256" key="6">
    <source>
        <dbReference type="SAM" id="Phobius"/>
    </source>
</evidence>
<proteinExistence type="predicted"/>
<dbReference type="InterPro" id="IPR042094">
    <property type="entry name" value="T2SS_GspF_sf"/>
</dbReference>
<feature type="domain" description="Type II secretion system protein GspF" evidence="7">
    <location>
        <begin position="119"/>
        <end position="245"/>
    </location>
</feature>
<evidence type="ECO:0000256" key="5">
    <source>
        <dbReference type="ARBA" id="ARBA00023136"/>
    </source>
</evidence>
<keyword evidence="9" id="KW-1185">Reference proteome</keyword>
<feature type="transmembrane region" description="Helical" evidence="6">
    <location>
        <begin position="82"/>
        <end position="99"/>
    </location>
</feature>
<name>A0ABV9Q1E4_9BACL</name>
<dbReference type="PANTHER" id="PTHR35007">
    <property type="entry name" value="INTEGRAL MEMBRANE PROTEIN-RELATED"/>
    <property type="match status" value="1"/>
</dbReference>
<evidence type="ECO:0000259" key="7">
    <source>
        <dbReference type="Pfam" id="PF00482"/>
    </source>
</evidence>
<dbReference type="InterPro" id="IPR018076">
    <property type="entry name" value="T2SS_GspF_dom"/>
</dbReference>
<organism evidence="8 9">
    <name type="scientific">Effusibacillus consociatus</name>
    <dbReference type="NCBI Taxonomy" id="1117041"/>
    <lineage>
        <taxon>Bacteria</taxon>
        <taxon>Bacillati</taxon>
        <taxon>Bacillota</taxon>
        <taxon>Bacilli</taxon>
        <taxon>Bacillales</taxon>
        <taxon>Alicyclobacillaceae</taxon>
        <taxon>Effusibacillus</taxon>
    </lineage>
</organism>
<evidence type="ECO:0000313" key="8">
    <source>
        <dbReference type="EMBL" id="MFC4767182.1"/>
    </source>
</evidence>
<protein>
    <submittedName>
        <fullName evidence="8">Type II secretion system F family protein</fullName>
    </submittedName>
</protein>
<dbReference type="EMBL" id="JBHSHC010000050">
    <property type="protein sequence ID" value="MFC4767182.1"/>
    <property type="molecule type" value="Genomic_DNA"/>
</dbReference>
<reference evidence="9" key="1">
    <citation type="journal article" date="2019" name="Int. J. Syst. Evol. Microbiol.">
        <title>The Global Catalogue of Microorganisms (GCM) 10K type strain sequencing project: providing services to taxonomists for standard genome sequencing and annotation.</title>
        <authorList>
            <consortium name="The Broad Institute Genomics Platform"/>
            <consortium name="The Broad Institute Genome Sequencing Center for Infectious Disease"/>
            <person name="Wu L."/>
            <person name="Ma J."/>
        </authorList>
    </citation>
    <scope>NUCLEOTIDE SEQUENCE [LARGE SCALE GENOMIC DNA]</scope>
    <source>
        <strain evidence="9">WYCCWR 12678</strain>
    </source>
</reference>
<sequence>MTGLGVTIVLWLAIYAWWWRKQEKRFAFRSFLLGTTAGRSRWFNQLDRWFPQHPVRSWGIILLGFFLPCTAGLWAWEMYRENVYMIVGGLAALGGPFLADRLYRWWWKRRCFLQWKEALRGLSTVLRMGRPWVEAIHRVEEETPEPLQSMLIQMEAEIRLGSAEGEALRRMTERTGIDSLKILTTLVEMVAEKGGDMADALDDLAAQWEEEEELLADLRTETGMYRLSAYLLPLLMLGLLVWFWPTISPLFAAGWFVSLFIGATLTVLAGLGISLRMVSKLDV</sequence>
<evidence type="ECO:0000313" key="9">
    <source>
        <dbReference type="Proteomes" id="UP001596002"/>
    </source>
</evidence>
<comment type="subcellular location">
    <subcellularLocation>
        <location evidence="1">Cell membrane</location>
        <topology evidence="1">Multi-pass membrane protein</topology>
    </subcellularLocation>
</comment>
<keyword evidence="3 6" id="KW-0812">Transmembrane</keyword>
<evidence type="ECO:0000256" key="2">
    <source>
        <dbReference type="ARBA" id="ARBA00022475"/>
    </source>
</evidence>
<keyword evidence="4 6" id="KW-1133">Transmembrane helix</keyword>
<dbReference type="RefSeq" id="WP_380025100.1">
    <property type="nucleotide sequence ID" value="NZ_JBHSHC010000050.1"/>
</dbReference>
<dbReference type="Proteomes" id="UP001596002">
    <property type="component" value="Unassembled WGS sequence"/>
</dbReference>
<keyword evidence="5 6" id="KW-0472">Membrane</keyword>
<dbReference type="PANTHER" id="PTHR35007:SF2">
    <property type="entry name" value="PILUS ASSEMBLE PROTEIN"/>
    <property type="match status" value="1"/>
</dbReference>
<dbReference type="Gene3D" id="1.20.81.30">
    <property type="entry name" value="Type II secretion system (T2SS), domain F"/>
    <property type="match status" value="1"/>
</dbReference>
<evidence type="ECO:0000256" key="3">
    <source>
        <dbReference type="ARBA" id="ARBA00022692"/>
    </source>
</evidence>
<comment type="caution">
    <text evidence="8">The sequence shown here is derived from an EMBL/GenBank/DDBJ whole genome shotgun (WGS) entry which is preliminary data.</text>
</comment>
<feature type="transmembrane region" description="Helical" evidence="6">
    <location>
        <begin position="227"/>
        <end position="244"/>
    </location>
</feature>
<keyword evidence="2" id="KW-1003">Cell membrane</keyword>